<feature type="compositionally biased region" description="Polar residues" evidence="1">
    <location>
        <begin position="410"/>
        <end position="422"/>
    </location>
</feature>
<dbReference type="EMBL" id="CP120627">
    <property type="protein sequence ID" value="WEW55868.1"/>
    <property type="molecule type" value="Genomic_DNA"/>
</dbReference>
<keyword evidence="3" id="KW-1185">Reference proteome</keyword>
<feature type="region of interest" description="Disordered" evidence="1">
    <location>
        <begin position="410"/>
        <end position="553"/>
    </location>
</feature>
<dbReference type="AlphaFoldDB" id="A0AAF0DCQ2"/>
<feature type="compositionally biased region" description="Polar residues" evidence="1">
    <location>
        <begin position="111"/>
        <end position="120"/>
    </location>
</feature>
<feature type="region of interest" description="Disordered" evidence="1">
    <location>
        <begin position="566"/>
        <end position="625"/>
    </location>
</feature>
<dbReference type="Proteomes" id="UP001219355">
    <property type="component" value="Chromosome 1"/>
</dbReference>
<reference evidence="2" key="1">
    <citation type="submission" date="2023-03" db="EMBL/GenBank/DDBJ databases">
        <title>Emydomyces testavorans Genome Sequence.</title>
        <authorList>
            <person name="Hoyer L."/>
        </authorList>
    </citation>
    <scope>NUCLEOTIDE SEQUENCE</scope>
    <source>
        <strain evidence="2">16-2883</strain>
    </source>
</reference>
<proteinExistence type="predicted"/>
<name>A0AAF0DCQ2_9EURO</name>
<organism evidence="2 3">
    <name type="scientific">Emydomyces testavorans</name>
    <dbReference type="NCBI Taxonomy" id="2070801"/>
    <lineage>
        <taxon>Eukaryota</taxon>
        <taxon>Fungi</taxon>
        <taxon>Dikarya</taxon>
        <taxon>Ascomycota</taxon>
        <taxon>Pezizomycotina</taxon>
        <taxon>Eurotiomycetes</taxon>
        <taxon>Eurotiomycetidae</taxon>
        <taxon>Onygenales</taxon>
        <taxon>Nannizziopsiaceae</taxon>
        <taxon>Emydomyces</taxon>
    </lineage>
</organism>
<feature type="compositionally biased region" description="Polar residues" evidence="1">
    <location>
        <begin position="457"/>
        <end position="476"/>
    </location>
</feature>
<sequence length="625" mass="69656">MARERRSEIDDPLDDTAWDNICAARQLKASLRLSIGEEGGLPRSSSKRKLSAGNDENQDVIYSPSRISHEGSNFGDTDYNPVPSEATPPKRFRSNDWPLSTNVSVLIENQAARNSVQPSLRSKRGQYVSSVRCPSSISPGRRSRFQEGSMRDRASLKPPPEFTGEHSESSACYLTEEESVDGRPKRSEKRAFYQRHAKSTSHLPTPTMTTETISAREPRILRFGKKFASAFGFSDVLHNVSEIWKGPQDGSKPSSRELSNDRKIQAEAAYAELKASGYPGTIKAGHFNMGNKSKTASPVKFANSGVSGRGLKYTSRENTTVHTNVNKDLPQPPAEFGLLTTSTLRPTRSFMSISPSKKQTADGPISKDLPKKHSMKDLLKRERLKERLTRKVSKLEEEWEKAQKELRSLSSEGEFNSASTPVSPVRGRNPFIPGKLPSLPSERLLQRQVNGDDDQMKTGSRVNATRMSEAPPSTLQRGIRRSIGRIKETEENNKKRKTSTFRFSEHGCTEETAEAEEIGDLPSAKRSKSPSVSPPMRHQPPRKAKSQKMGPMPGYIHVQDIYKSHLSTPSHRNHAYSSRLRRRPSQEEAFTATPGQNGVPPVPPLPEKIIGSSKKGEFQWPDEIF</sequence>
<feature type="compositionally biased region" description="Polar residues" evidence="1">
    <location>
        <begin position="127"/>
        <end position="138"/>
    </location>
</feature>
<feature type="region of interest" description="Disordered" evidence="1">
    <location>
        <begin position="34"/>
        <end position="97"/>
    </location>
</feature>
<gene>
    <name evidence="2" type="ORF">PRK78_001301</name>
</gene>
<feature type="region of interest" description="Disordered" evidence="1">
    <location>
        <begin position="111"/>
        <end position="210"/>
    </location>
</feature>
<evidence type="ECO:0000313" key="3">
    <source>
        <dbReference type="Proteomes" id="UP001219355"/>
    </source>
</evidence>
<accession>A0AAF0DCQ2</accession>
<evidence type="ECO:0008006" key="4">
    <source>
        <dbReference type="Google" id="ProtNLM"/>
    </source>
</evidence>
<feature type="region of interest" description="Disordered" evidence="1">
    <location>
        <begin position="352"/>
        <end position="374"/>
    </location>
</feature>
<feature type="compositionally biased region" description="Basic residues" evidence="1">
    <location>
        <begin position="571"/>
        <end position="583"/>
    </location>
</feature>
<feature type="compositionally biased region" description="Polar residues" evidence="1">
    <location>
        <begin position="200"/>
        <end position="210"/>
    </location>
</feature>
<protein>
    <recommendedName>
        <fullName evidence="4">Nuclear RNA binding protein</fullName>
    </recommendedName>
</protein>
<evidence type="ECO:0000256" key="1">
    <source>
        <dbReference type="SAM" id="MobiDB-lite"/>
    </source>
</evidence>
<evidence type="ECO:0000313" key="2">
    <source>
        <dbReference type="EMBL" id="WEW55868.1"/>
    </source>
</evidence>
<feature type="compositionally biased region" description="Basic and acidic residues" evidence="1">
    <location>
        <begin position="180"/>
        <end position="191"/>
    </location>
</feature>